<dbReference type="RefSeq" id="WP_343884682.1">
    <property type="nucleotide sequence ID" value="NZ_BAAAKI010000003.1"/>
</dbReference>
<reference evidence="3" key="1">
    <citation type="journal article" date="2019" name="Int. J. Syst. Evol. Microbiol.">
        <title>The Global Catalogue of Microorganisms (GCM) 10K type strain sequencing project: providing services to taxonomists for standard genome sequencing and annotation.</title>
        <authorList>
            <consortium name="The Broad Institute Genomics Platform"/>
            <consortium name="The Broad Institute Genome Sequencing Center for Infectious Disease"/>
            <person name="Wu L."/>
            <person name="Ma J."/>
        </authorList>
    </citation>
    <scope>NUCLEOTIDE SEQUENCE [LARGE SCALE GENOMIC DNA]</scope>
    <source>
        <strain evidence="3">CGMCC 1.15277</strain>
    </source>
</reference>
<dbReference type="InterPro" id="IPR017853">
    <property type="entry name" value="GH"/>
</dbReference>
<dbReference type="Pfam" id="PF00128">
    <property type="entry name" value="Alpha-amylase"/>
    <property type="match status" value="1"/>
</dbReference>
<accession>A0ABW1X0W1</accession>
<feature type="domain" description="Glycosyl hydrolase family 13 catalytic" evidence="1">
    <location>
        <begin position="93"/>
        <end position="530"/>
    </location>
</feature>
<organism evidence="2 3">
    <name type="scientific">Luteococcus sanguinis</name>
    <dbReference type="NCBI Taxonomy" id="174038"/>
    <lineage>
        <taxon>Bacteria</taxon>
        <taxon>Bacillati</taxon>
        <taxon>Actinomycetota</taxon>
        <taxon>Actinomycetes</taxon>
        <taxon>Propionibacteriales</taxon>
        <taxon>Propionibacteriaceae</taxon>
        <taxon>Luteococcus</taxon>
    </lineage>
</organism>
<dbReference type="PANTHER" id="PTHR10357:SF213">
    <property type="entry name" value="ALPHA AMYLASE CATALYTIC REGION"/>
    <property type="match status" value="1"/>
</dbReference>
<dbReference type="InterPro" id="IPR013780">
    <property type="entry name" value="Glyco_hydro_b"/>
</dbReference>
<dbReference type="InterPro" id="IPR055218">
    <property type="entry name" value="Amylosucrase_C"/>
</dbReference>
<comment type="caution">
    <text evidence="2">The sequence shown here is derived from an EMBL/GenBank/DDBJ whole genome shotgun (WGS) entry which is preliminary data.</text>
</comment>
<dbReference type="CDD" id="cd11324">
    <property type="entry name" value="AmyAc_Amylosucrase"/>
    <property type="match status" value="1"/>
</dbReference>
<dbReference type="Gene3D" id="1.10.1740.10">
    <property type="match status" value="1"/>
</dbReference>
<dbReference type="Gene3D" id="3.90.400.10">
    <property type="entry name" value="Oligo-1,6-glucosidase, Domain 2"/>
    <property type="match status" value="1"/>
</dbReference>
<dbReference type="Gene3D" id="2.60.40.1180">
    <property type="entry name" value="Golgi alpha-mannosidase II"/>
    <property type="match status" value="1"/>
</dbReference>
<evidence type="ECO:0000313" key="2">
    <source>
        <dbReference type="EMBL" id="MFC6397125.1"/>
    </source>
</evidence>
<proteinExistence type="predicted"/>
<gene>
    <name evidence="2" type="ORF">ACFP57_09060</name>
</gene>
<dbReference type="SMART" id="SM00642">
    <property type="entry name" value="Aamy"/>
    <property type="match status" value="1"/>
</dbReference>
<dbReference type="EMBL" id="JBHSUA010000018">
    <property type="protein sequence ID" value="MFC6397125.1"/>
    <property type="molecule type" value="Genomic_DNA"/>
</dbReference>
<protein>
    <submittedName>
        <fullName evidence="2">Alpha-amylase family protein</fullName>
    </submittedName>
</protein>
<dbReference type="Pfam" id="PF22582">
    <property type="entry name" value="Amylosucrase_C-like"/>
    <property type="match status" value="1"/>
</dbReference>
<name>A0ABW1X0W1_9ACTN</name>
<dbReference type="PANTHER" id="PTHR10357">
    <property type="entry name" value="ALPHA-AMYLASE FAMILY MEMBER"/>
    <property type="match status" value="1"/>
</dbReference>
<evidence type="ECO:0000259" key="1">
    <source>
        <dbReference type="SMART" id="SM00642"/>
    </source>
</evidence>
<dbReference type="InterPro" id="IPR044077">
    <property type="entry name" value="Amylosucrase"/>
</dbReference>
<sequence>MREDELDQLITKALGTGPEATTFRLRWNRWSPALEQCLAAAYSGSLEETLQRVLELTLAAAARRPEDLRVLDEQRLLNPDWLQRPEMVGYVCYTDRFAGTLAGITDHLDHLRELNVGYLHLMPLLMPREGENDGGYAVADYTRVRPDLGTMDDLENLTRTLRGEHISLVVDLVLNHVAQEHEWADRARAGEQRYLDYFLTFPDRTQPDEYERTLPEVFPDFAPGNFTFDDALQRWVWTTFNSYQWDVNWANPDVFCEYLAIILDLANRGVEVLRLDAIAFIWKQLGTTCQNLPTVHDLTEALRAAARIVAPALAFKAEAIVAPDDLIHYLGTGRHTGQVSDMAYHNTLMVQLWSSLASRDARLAETALRRLPAKPTSTTWGTYVRCHDDIGWAVMDEDAAAVGLNGHAHRHFLSDFYSGEFPGSFARGLVFQANPATGDRRISGSLASLAGLETAVESGDPGAISFAVDRILLLHAAILGWGGVPLLYMGDELGLPNDDGFAADPAHAADNRWVHRPSMPWELVDDIHEKPDQPAGWVFLGIRHLVGVRRRTPQLHASVESTVLPSPDHRVLLVLRQHPLGPVVQMYNFGEDEVWIPAGTVGAHCGAVAEELISGDHYDLTTGQFKLWPLQAAWFVAPPV</sequence>
<dbReference type="SUPFAM" id="SSF51445">
    <property type="entry name" value="(Trans)glycosidases"/>
    <property type="match status" value="1"/>
</dbReference>
<dbReference type="InterPro" id="IPR006047">
    <property type="entry name" value="GH13_cat_dom"/>
</dbReference>
<evidence type="ECO:0000313" key="3">
    <source>
        <dbReference type="Proteomes" id="UP001596266"/>
    </source>
</evidence>
<dbReference type="Gene3D" id="3.20.20.80">
    <property type="entry name" value="Glycosidases"/>
    <property type="match status" value="1"/>
</dbReference>
<keyword evidence="3" id="KW-1185">Reference proteome</keyword>
<dbReference type="Proteomes" id="UP001596266">
    <property type="component" value="Unassembled WGS sequence"/>
</dbReference>
<dbReference type="InterPro" id="IPR045857">
    <property type="entry name" value="O16G_dom_2"/>
</dbReference>